<dbReference type="Proteomes" id="UP000291380">
    <property type="component" value="Unassembled WGS sequence"/>
</dbReference>
<keyword evidence="1" id="KW-0472">Membrane</keyword>
<proteinExistence type="predicted"/>
<evidence type="ECO:0000256" key="1">
    <source>
        <dbReference type="SAM" id="Phobius"/>
    </source>
</evidence>
<name>A0A4R0ELC2_9GAMM</name>
<organism evidence="2 3">
    <name type="scientific">Acinetobacter terrae</name>
    <dbReference type="NCBI Taxonomy" id="2731247"/>
    <lineage>
        <taxon>Bacteria</taxon>
        <taxon>Pseudomonadati</taxon>
        <taxon>Pseudomonadota</taxon>
        <taxon>Gammaproteobacteria</taxon>
        <taxon>Moraxellales</taxon>
        <taxon>Moraxellaceae</taxon>
        <taxon>Acinetobacter</taxon>
        <taxon>Acinetobacter Taxon 24</taxon>
    </lineage>
</organism>
<reference evidence="2 3" key="1">
    <citation type="submission" date="2019-02" db="EMBL/GenBank/DDBJ databases">
        <title>High diversity of culturable Acinetobacter species in natural soil and water ecosystems.</title>
        <authorList>
            <person name="Radolfova-Krizova L."/>
            <person name="Nemec A."/>
        </authorList>
    </citation>
    <scope>NUCLEOTIDE SEQUENCE [LARGE SCALE GENOMIC DNA]</scope>
    <source>
        <strain evidence="2 3">ANC 4281</strain>
    </source>
</reference>
<keyword evidence="1" id="KW-1133">Transmembrane helix</keyword>
<sequence length="128" mass="14726">MSNIKIYGSSFVFFIFTIALILLAFFSRSEILEQNINILIVLFGLSFGWLIGIIVSPYNSNESIIFTQYTKAFTAFFSGYTIGKLDQITDEVFSPEFIFDPTNGFRLLIFISSFIISMIITFVFRQYL</sequence>
<keyword evidence="1" id="KW-0812">Transmembrane</keyword>
<accession>A0A4R0ELC2</accession>
<feature type="transmembrane region" description="Helical" evidence="1">
    <location>
        <begin position="6"/>
        <end position="26"/>
    </location>
</feature>
<protein>
    <submittedName>
        <fullName evidence="2">Uncharacterized protein</fullName>
    </submittedName>
</protein>
<evidence type="ECO:0000313" key="3">
    <source>
        <dbReference type="Proteomes" id="UP000291380"/>
    </source>
</evidence>
<dbReference type="RefSeq" id="WP_131271544.1">
    <property type="nucleotide sequence ID" value="NZ_SJOA01000013.1"/>
</dbReference>
<dbReference type="AlphaFoldDB" id="A0A4R0ELC2"/>
<feature type="transmembrane region" description="Helical" evidence="1">
    <location>
        <begin position="38"/>
        <end position="58"/>
    </location>
</feature>
<comment type="caution">
    <text evidence="2">The sequence shown here is derived from an EMBL/GenBank/DDBJ whole genome shotgun (WGS) entry which is preliminary data.</text>
</comment>
<gene>
    <name evidence="2" type="ORF">E0H85_10985</name>
</gene>
<dbReference type="EMBL" id="SJOA01000013">
    <property type="protein sequence ID" value="TCB58221.1"/>
    <property type="molecule type" value="Genomic_DNA"/>
</dbReference>
<evidence type="ECO:0000313" key="2">
    <source>
        <dbReference type="EMBL" id="TCB58221.1"/>
    </source>
</evidence>
<feature type="transmembrane region" description="Helical" evidence="1">
    <location>
        <begin position="104"/>
        <end position="124"/>
    </location>
</feature>